<evidence type="ECO:0000313" key="4">
    <source>
        <dbReference type="EMBL" id="MFD2800337.1"/>
    </source>
</evidence>
<dbReference type="PANTHER" id="PTHR30329">
    <property type="entry name" value="STATOR ELEMENT OF FLAGELLAR MOTOR COMPLEX"/>
    <property type="match status" value="1"/>
</dbReference>
<dbReference type="CDD" id="cd07185">
    <property type="entry name" value="OmpA_C-like"/>
    <property type="match status" value="1"/>
</dbReference>
<feature type="region of interest" description="Disordered" evidence="2">
    <location>
        <begin position="90"/>
        <end position="115"/>
    </location>
</feature>
<organism evidence="4 5">
    <name type="scientific">Prauserella oleivorans</name>
    <dbReference type="NCBI Taxonomy" id="1478153"/>
    <lineage>
        <taxon>Bacteria</taxon>
        <taxon>Bacillati</taxon>
        <taxon>Actinomycetota</taxon>
        <taxon>Actinomycetes</taxon>
        <taxon>Pseudonocardiales</taxon>
        <taxon>Pseudonocardiaceae</taxon>
        <taxon>Prauserella</taxon>
    </lineage>
</organism>
<evidence type="ECO:0000256" key="1">
    <source>
        <dbReference type="PROSITE-ProRule" id="PRU00473"/>
    </source>
</evidence>
<dbReference type="InterPro" id="IPR050330">
    <property type="entry name" value="Bact_OuterMem_StrucFunc"/>
</dbReference>
<dbReference type="InterPro" id="IPR036737">
    <property type="entry name" value="OmpA-like_sf"/>
</dbReference>
<feature type="compositionally biased region" description="Basic and acidic residues" evidence="2">
    <location>
        <begin position="105"/>
        <end position="115"/>
    </location>
</feature>
<keyword evidence="1" id="KW-0472">Membrane</keyword>
<sequence length="231" mass="24686">MTGDRGRLWLVPLALLLTGLLAGVATWATADRIESELQRRAQSALGAAGLPADGVSFTGRDATVQDVPADKVELARYVVRGVEGVRDVQVSAAAPARRPAPARPEPARQPRKEQLQEQLDALLQRSPITFEAYSSELSTEGETAVAGVADLLAAAPARFRFEVGGHVARVPEISAEEARQLSQDRAETVADLLVDQGVADDRVTSVGYGDTRPLGGDDDISDDRRVEIRVL</sequence>
<reference evidence="5" key="1">
    <citation type="journal article" date="2019" name="Int. J. Syst. Evol. Microbiol.">
        <title>The Global Catalogue of Microorganisms (GCM) 10K type strain sequencing project: providing services to taxonomists for standard genome sequencing and annotation.</title>
        <authorList>
            <consortium name="The Broad Institute Genomics Platform"/>
            <consortium name="The Broad Institute Genome Sequencing Center for Infectious Disease"/>
            <person name="Wu L."/>
            <person name="Ma J."/>
        </authorList>
    </citation>
    <scope>NUCLEOTIDE SEQUENCE [LARGE SCALE GENOMIC DNA]</scope>
    <source>
        <strain evidence="5">IBRC-M 10906</strain>
    </source>
</reference>
<name>A0ABW5W8S7_9PSEU</name>
<dbReference type="PANTHER" id="PTHR30329:SF21">
    <property type="entry name" value="LIPOPROTEIN YIAD-RELATED"/>
    <property type="match status" value="1"/>
</dbReference>
<dbReference type="PROSITE" id="PS51123">
    <property type="entry name" value="OMPA_2"/>
    <property type="match status" value="1"/>
</dbReference>
<proteinExistence type="predicted"/>
<dbReference type="InterPro" id="IPR006665">
    <property type="entry name" value="OmpA-like"/>
</dbReference>
<keyword evidence="5" id="KW-1185">Reference proteome</keyword>
<dbReference type="EMBL" id="JBHUOF010000014">
    <property type="protein sequence ID" value="MFD2800337.1"/>
    <property type="molecule type" value="Genomic_DNA"/>
</dbReference>
<accession>A0ABW5W8S7</accession>
<gene>
    <name evidence="4" type="ORF">ACFS2C_13120</name>
</gene>
<evidence type="ECO:0000313" key="5">
    <source>
        <dbReference type="Proteomes" id="UP001597478"/>
    </source>
</evidence>
<dbReference type="RefSeq" id="WP_377388355.1">
    <property type="nucleotide sequence ID" value="NZ_JBHSAN010000012.1"/>
</dbReference>
<protein>
    <submittedName>
        <fullName evidence="4">OmpA family protein</fullName>
    </submittedName>
</protein>
<feature type="domain" description="OmpA-like" evidence="3">
    <location>
        <begin position="117"/>
        <end position="231"/>
    </location>
</feature>
<dbReference type="Pfam" id="PF00691">
    <property type="entry name" value="OmpA"/>
    <property type="match status" value="1"/>
</dbReference>
<dbReference type="Proteomes" id="UP001597478">
    <property type="component" value="Unassembled WGS sequence"/>
</dbReference>
<evidence type="ECO:0000256" key="2">
    <source>
        <dbReference type="SAM" id="MobiDB-lite"/>
    </source>
</evidence>
<evidence type="ECO:0000259" key="3">
    <source>
        <dbReference type="PROSITE" id="PS51123"/>
    </source>
</evidence>
<comment type="caution">
    <text evidence="4">The sequence shown here is derived from an EMBL/GenBank/DDBJ whole genome shotgun (WGS) entry which is preliminary data.</text>
</comment>
<dbReference type="SUPFAM" id="SSF103088">
    <property type="entry name" value="OmpA-like"/>
    <property type="match status" value="1"/>
</dbReference>
<dbReference type="Gene3D" id="3.30.1330.60">
    <property type="entry name" value="OmpA-like domain"/>
    <property type="match status" value="1"/>
</dbReference>